<keyword evidence="3" id="KW-0675">Receptor</keyword>
<keyword evidence="1" id="KW-0805">Transcription regulation</keyword>
<organism evidence="4 5">
    <name type="scientific">Dreissena polymorpha</name>
    <name type="common">Zebra mussel</name>
    <name type="synonym">Mytilus polymorpha</name>
    <dbReference type="NCBI Taxonomy" id="45954"/>
    <lineage>
        <taxon>Eukaryota</taxon>
        <taxon>Metazoa</taxon>
        <taxon>Spiralia</taxon>
        <taxon>Lophotrochozoa</taxon>
        <taxon>Mollusca</taxon>
        <taxon>Bivalvia</taxon>
        <taxon>Autobranchia</taxon>
        <taxon>Heteroconchia</taxon>
        <taxon>Euheterodonta</taxon>
        <taxon>Imparidentia</taxon>
        <taxon>Neoheterodontei</taxon>
        <taxon>Myida</taxon>
        <taxon>Dreissenoidea</taxon>
        <taxon>Dreissenidae</taxon>
        <taxon>Dreissena</taxon>
    </lineage>
</organism>
<name>A0A9D4QUA0_DREPO</name>
<evidence type="ECO:0000256" key="1">
    <source>
        <dbReference type="ARBA" id="ARBA00023015"/>
    </source>
</evidence>
<reference evidence="4" key="1">
    <citation type="journal article" date="2019" name="bioRxiv">
        <title>The Genome of the Zebra Mussel, Dreissena polymorpha: A Resource for Invasive Species Research.</title>
        <authorList>
            <person name="McCartney M.A."/>
            <person name="Auch B."/>
            <person name="Kono T."/>
            <person name="Mallez S."/>
            <person name="Zhang Y."/>
            <person name="Obille A."/>
            <person name="Becker A."/>
            <person name="Abrahante J.E."/>
            <person name="Garbe J."/>
            <person name="Badalamenti J.P."/>
            <person name="Herman A."/>
            <person name="Mangelson H."/>
            <person name="Liachko I."/>
            <person name="Sullivan S."/>
            <person name="Sone E.D."/>
            <person name="Koren S."/>
            <person name="Silverstein K.A.T."/>
            <person name="Beckman K.B."/>
            <person name="Gohl D.M."/>
        </authorList>
    </citation>
    <scope>NUCLEOTIDE SEQUENCE</scope>
    <source>
        <strain evidence="4">Duluth1</strain>
        <tissue evidence="4">Whole animal</tissue>
    </source>
</reference>
<keyword evidence="2" id="KW-0804">Transcription</keyword>
<dbReference type="Proteomes" id="UP000828390">
    <property type="component" value="Unassembled WGS sequence"/>
</dbReference>
<evidence type="ECO:0000313" key="4">
    <source>
        <dbReference type="EMBL" id="KAH3843734.1"/>
    </source>
</evidence>
<proteinExistence type="predicted"/>
<sequence length="66" mass="7557">MSEDGEWFTPEDITTMFSIDLWMENSKMSRKIDQMKMTKEEVAILKALTVIAPGNATDKHIGLFCM</sequence>
<evidence type="ECO:0000256" key="3">
    <source>
        <dbReference type="ARBA" id="ARBA00023170"/>
    </source>
</evidence>
<accession>A0A9D4QUA0</accession>
<dbReference type="AlphaFoldDB" id="A0A9D4QUA0"/>
<reference evidence="4" key="2">
    <citation type="submission" date="2020-11" db="EMBL/GenBank/DDBJ databases">
        <authorList>
            <person name="McCartney M.A."/>
            <person name="Auch B."/>
            <person name="Kono T."/>
            <person name="Mallez S."/>
            <person name="Becker A."/>
            <person name="Gohl D.M."/>
            <person name="Silverstein K.A.T."/>
            <person name="Koren S."/>
            <person name="Bechman K.B."/>
            <person name="Herman A."/>
            <person name="Abrahante J.E."/>
            <person name="Garbe J."/>
        </authorList>
    </citation>
    <scope>NUCLEOTIDE SEQUENCE</scope>
    <source>
        <strain evidence="4">Duluth1</strain>
        <tissue evidence="4">Whole animal</tissue>
    </source>
</reference>
<gene>
    <name evidence="4" type="ORF">DPMN_117264</name>
</gene>
<comment type="caution">
    <text evidence="4">The sequence shown here is derived from an EMBL/GenBank/DDBJ whole genome shotgun (WGS) entry which is preliminary data.</text>
</comment>
<dbReference type="InterPro" id="IPR035500">
    <property type="entry name" value="NHR-like_dom_sf"/>
</dbReference>
<evidence type="ECO:0000313" key="5">
    <source>
        <dbReference type="Proteomes" id="UP000828390"/>
    </source>
</evidence>
<keyword evidence="5" id="KW-1185">Reference proteome</keyword>
<dbReference type="EMBL" id="JAIWYP010000004">
    <property type="protein sequence ID" value="KAH3843734.1"/>
    <property type="molecule type" value="Genomic_DNA"/>
</dbReference>
<evidence type="ECO:0000256" key="2">
    <source>
        <dbReference type="ARBA" id="ARBA00023163"/>
    </source>
</evidence>
<protein>
    <submittedName>
        <fullName evidence="4">Uncharacterized protein</fullName>
    </submittedName>
</protein>
<dbReference type="SUPFAM" id="SSF48508">
    <property type="entry name" value="Nuclear receptor ligand-binding domain"/>
    <property type="match status" value="1"/>
</dbReference>